<accession>A0ABU6IGM8</accession>
<reference evidence="1 2" key="1">
    <citation type="submission" date="2024-01" db="EMBL/GenBank/DDBJ databases">
        <title>novel species in genus Adlercreutzia.</title>
        <authorList>
            <person name="Liu X."/>
        </authorList>
    </citation>
    <scope>NUCLEOTIDE SEQUENCE [LARGE SCALE GENOMIC DNA]</scope>
    <source>
        <strain evidence="1 2">R7</strain>
    </source>
</reference>
<dbReference type="InterPro" id="IPR014948">
    <property type="entry name" value="BrxA"/>
</dbReference>
<name>A0ABU6IGM8_9ACTN</name>
<sequence length="205" mass="23484">MTARDGKRKDGSLSREHFMLRELRIVASLRFDGVPDDEIVRCAVDDNIFQYPTTREAARVARTMLLRLESLNDERLVGLAARGPKERSAQINLYAMMRVYPLMAAFMNEEIALRFRTLDYSITRADINGFLTRYQADHAEAAPWSESTVRRIGGVLVETLYEAGYVPAPRSEELLPFVIDSYLEDAIYRNGDQQWLPAFNVMEVL</sequence>
<dbReference type="EMBL" id="JAYMFF010000006">
    <property type="protein sequence ID" value="MEC4175565.1"/>
    <property type="molecule type" value="Genomic_DNA"/>
</dbReference>
<keyword evidence="2" id="KW-1185">Reference proteome</keyword>
<comment type="caution">
    <text evidence="1">The sequence shown here is derived from an EMBL/GenBank/DDBJ whole genome shotgun (WGS) entry which is preliminary data.</text>
</comment>
<evidence type="ECO:0000313" key="2">
    <source>
        <dbReference type="Proteomes" id="UP001349994"/>
    </source>
</evidence>
<dbReference type="RefSeq" id="WP_338209407.1">
    <property type="nucleotide sequence ID" value="NZ_JAYMFF010000006.1"/>
</dbReference>
<proteinExistence type="predicted"/>
<evidence type="ECO:0000313" key="1">
    <source>
        <dbReference type="EMBL" id="MEC4175565.1"/>
    </source>
</evidence>
<dbReference type="InterPro" id="IPR023137">
    <property type="entry name" value="BrxA_sf"/>
</dbReference>
<gene>
    <name evidence="1" type="ORF">VIN30_03780</name>
</gene>
<dbReference type="Proteomes" id="UP001349994">
    <property type="component" value="Unassembled WGS sequence"/>
</dbReference>
<organism evidence="1 2">
    <name type="scientific">Adlercreutzia wanghongyangiae</name>
    <dbReference type="NCBI Taxonomy" id="3111451"/>
    <lineage>
        <taxon>Bacteria</taxon>
        <taxon>Bacillati</taxon>
        <taxon>Actinomycetota</taxon>
        <taxon>Coriobacteriia</taxon>
        <taxon>Eggerthellales</taxon>
        <taxon>Eggerthellaceae</taxon>
        <taxon>Adlercreutzia</taxon>
    </lineage>
</organism>
<dbReference type="Pfam" id="PF08849">
    <property type="entry name" value="BrxA"/>
    <property type="match status" value="1"/>
</dbReference>
<protein>
    <submittedName>
        <fullName evidence="1">DUF1819 family protein</fullName>
    </submittedName>
</protein>
<dbReference type="Gene3D" id="1.10.3540.10">
    <property type="entry name" value="uncharacterized protein from magnetospirillum magneticum domain"/>
    <property type="match status" value="1"/>
</dbReference>